<evidence type="ECO:0000259" key="6">
    <source>
        <dbReference type="Pfam" id="PF07687"/>
    </source>
</evidence>
<dbReference type="Gene3D" id="3.40.630.10">
    <property type="entry name" value="Zn peptidases"/>
    <property type="match status" value="1"/>
</dbReference>
<feature type="domain" description="Peptidase M20 dimerisation" evidence="6">
    <location>
        <begin position="251"/>
        <end position="351"/>
    </location>
</feature>
<evidence type="ECO:0000256" key="5">
    <source>
        <dbReference type="ARBA" id="ARBA00022833"/>
    </source>
</evidence>
<keyword evidence="3" id="KW-0479">Metal-binding</keyword>
<dbReference type="InterPro" id="IPR036264">
    <property type="entry name" value="Bact_exopeptidase_dim_dom"/>
</dbReference>
<keyword evidence="4" id="KW-0378">Hydrolase</keyword>
<evidence type="ECO:0000256" key="1">
    <source>
        <dbReference type="ARBA" id="ARBA00001947"/>
    </source>
</evidence>
<proteinExistence type="inferred from homology"/>
<keyword evidence="5" id="KW-0862">Zinc</keyword>
<comment type="similarity">
    <text evidence="2">Belongs to the peptidase M20A family.</text>
</comment>
<comment type="cofactor">
    <cofactor evidence="1">
        <name>Zn(2+)</name>
        <dbReference type="ChEBI" id="CHEBI:29105"/>
    </cofactor>
</comment>
<gene>
    <name evidence="7" type="ORF">METZ01_LOCUS118254</name>
</gene>
<accession>A0A381XLD4</accession>
<dbReference type="InterPro" id="IPR050072">
    <property type="entry name" value="Peptidase_M20A"/>
</dbReference>
<evidence type="ECO:0000256" key="3">
    <source>
        <dbReference type="ARBA" id="ARBA00022723"/>
    </source>
</evidence>
<dbReference type="SUPFAM" id="SSF55031">
    <property type="entry name" value="Bacterial exopeptidase dimerisation domain"/>
    <property type="match status" value="1"/>
</dbReference>
<dbReference type="Gene3D" id="3.30.70.360">
    <property type="match status" value="1"/>
</dbReference>
<dbReference type="GO" id="GO:0016787">
    <property type="term" value="F:hydrolase activity"/>
    <property type="evidence" value="ECO:0007669"/>
    <property type="project" value="UniProtKB-KW"/>
</dbReference>
<dbReference type="PANTHER" id="PTHR43808">
    <property type="entry name" value="ACETYLORNITHINE DEACETYLASE"/>
    <property type="match status" value="1"/>
</dbReference>
<evidence type="ECO:0000256" key="4">
    <source>
        <dbReference type="ARBA" id="ARBA00022801"/>
    </source>
</evidence>
<evidence type="ECO:0000313" key="7">
    <source>
        <dbReference type="EMBL" id="SVA65400.1"/>
    </source>
</evidence>
<dbReference type="SUPFAM" id="SSF53187">
    <property type="entry name" value="Zn-dependent exopeptidases"/>
    <property type="match status" value="1"/>
</dbReference>
<dbReference type="EMBL" id="UINC01015551">
    <property type="protein sequence ID" value="SVA65400.1"/>
    <property type="molecule type" value="Genomic_DNA"/>
</dbReference>
<sequence>MSNLDQKISSLSAKYLPLAEEILKEAIRIPADYVDKSVDQGGDPSCGLSNHEGPRLKYLKKRIVEINAVRAPEDVWFDDYGNLVWTVKDPNDGIPDSEKRIIYFDGHTDTVRALRDQWLKKTNGSVDSYDGVLKPNELTRDFLREELGYLPPDEEWDNLIFGRGSADQLGGVIAEIISTKIALELVPEGALKGTIIRAYATTAEEDNDGAGPMYLMNKVLPGAGAELVPDVVILSEGTGDANKGALGIYRGQRGRMQIEVTVTGRSCHGSMPWEGLNPLEFGSAIISEAAQRYDAREGFKDDPFLGHGTRTASLANLDTPSDCAVPDRFIFRFDRRLTVGENPEEAVADIDGFKSVKNAREAGLSVEVSVPIYEELTWNNYRPGNKQIYMGWATPEDHAAIQTAADVYRMVVTPNVETENETGRSGASAGGTLRKEPRIDRWIFSTDGVGFPIPEENTEIEISERKAWVHAGDFKHPPMFGFGPGIEQNTHKIGECTDLRELRLAIAFLSRYPSAYAAS</sequence>
<organism evidence="7">
    <name type="scientific">marine metagenome</name>
    <dbReference type="NCBI Taxonomy" id="408172"/>
    <lineage>
        <taxon>unclassified sequences</taxon>
        <taxon>metagenomes</taxon>
        <taxon>ecological metagenomes</taxon>
    </lineage>
</organism>
<dbReference type="AlphaFoldDB" id="A0A381XLD4"/>
<evidence type="ECO:0000256" key="2">
    <source>
        <dbReference type="ARBA" id="ARBA00006247"/>
    </source>
</evidence>
<dbReference type="InterPro" id="IPR011650">
    <property type="entry name" value="Peptidase_M20_dimer"/>
</dbReference>
<protein>
    <recommendedName>
        <fullName evidence="6">Peptidase M20 dimerisation domain-containing protein</fullName>
    </recommendedName>
</protein>
<dbReference type="PANTHER" id="PTHR43808:SF8">
    <property type="entry name" value="PEPTIDASE M20 DIMERISATION DOMAIN-CONTAINING PROTEIN"/>
    <property type="match status" value="1"/>
</dbReference>
<dbReference type="Pfam" id="PF07687">
    <property type="entry name" value="M20_dimer"/>
    <property type="match status" value="1"/>
</dbReference>
<reference evidence="7" key="1">
    <citation type="submission" date="2018-05" db="EMBL/GenBank/DDBJ databases">
        <authorList>
            <person name="Lanie J.A."/>
            <person name="Ng W.-L."/>
            <person name="Kazmierczak K.M."/>
            <person name="Andrzejewski T.M."/>
            <person name="Davidsen T.M."/>
            <person name="Wayne K.J."/>
            <person name="Tettelin H."/>
            <person name="Glass J.I."/>
            <person name="Rusch D."/>
            <person name="Podicherti R."/>
            <person name="Tsui H.-C.T."/>
            <person name="Winkler M.E."/>
        </authorList>
    </citation>
    <scope>NUCLEOTIDE SEQUENCE</scope>
</reference>
<name>A0A381XLD4_9ZZZZ</name>